<dbReference type="PRINTS" id="PR00364">
    <property type="entry name" value="DISEASERSIST"/>
</dbReference>
<feature type="domain" description="OmpR/PhoB-type" evidence="6">
    <location>
        <begin position="1"/>
        <end position="102"/>
    </location>
</feature>
<reference evidence="7 8" key="1">
    <citation type="submission" date="2020-08" db="EMBL/GenBank/DDBJ databases">
        <title>Genomic Encyclopedia of Type Strains, Phase IV (KMG-IV): sequencing the most valuable type-strain genomes for metagenomic binning, comparative biology and taxonomic classification.</title>
        <authorList>
            <person name="Goeker M."/>
        </authorList>
    </citation>
    <scope>NUCLEOTIDE SEQUENCE [LARGE SCALE GENOMIC DNA]</scope>
    <source>
        <strain evidence="7 8">DSM 45385</strain>
    </source>
</reference>
<evidence type="ECO:0000313" key="7">
    <source>
        <dbReference type="EMBL" id="MBB5082130.1"/>
    </source>
</evidence>
<dbReference type="GO" id="GO:0043531">
    <property type="term" value="F:ADP binding"/>
    <property type="evidence" value="ECO:0007669"/>
    <property type="project" value="InterPro"/>
</dbReference>
<dbReference type="SMART" id="SM01043">
    <property type="entry name" value="BTAD"/>
    <property type="match status" value="1"/>
</dbReference>
<dbReference type="CDD" id="cd15831">
    <property type="entry name" value="BTAD"/>
    <property type="match status" value="1"/>
</dbReference>
<proteinExistence type="inferred from homology"/>
<dbReference type="InterPro" id="IPR016032">
    <property type="entry name" value="Sig_transdc_resp-reg_C-effctor"/>
</dbReference>
<dbReference type="GO" id="GO:0000160">
    <property type="term" value="P:phosphorelay signal transduction system"/>
    <property type="evidence" value="ECO:0007669"/>
    <property type="project" value="InterPro"/>
</dbReference>
<dbReference type="SMART" id="SM00862">
    <property type="entry name" value="Trans_reg_C"/>
    <property type="match status" value="1"/>
</dbReference>
<comment type="caution">
    <text evidence="7">The sequence shown here is derived from an EMBL/GenBank/DDBJ whole genome shotgun (WGS) entry which is preliminary data.</text>
</comment>
<comment type="similarity">
    <text evidence="1">Belongs to the AfsR/DnrI/RedD regulatory family.</text>
</comment>
<dbReference type="InterPro" id="IPR005158">
    <property type="entry name" value="BTAD"/>
</dbReference>
<dbReference type="RefSeq" id="WP_184970065.1">
    <property type="nucleotide sequence ID" value="NZ_JACHIN010000012.1"/>
</dbReference>
<evidence type="ECO:0000259" key="6">
    <source>
        <dbReference type="PROSITE" id="PS51755"/>
    </source>
</evidence>
<feature type="DNA-binding region" description="OmpR/PhoB-type" evidence="5">
    <location>
        <begin position="1"/>
        <end position="102"/>
    </location>
</feature>
<dbReference type="SUPFAM" id="SSF52540">
    <property type="entry name" value="P-loop containing nucleoside triphosphate hydrolases"/>
    <property type="match status" value="1"/>
</dbReference>
<dbReference type="AlphaFoldDB" id="A0A7W8ABG3"/>
<keyword evidence="4" id="KW-0804">Transcription</keyword>
<dbReference type="InterPro" id="IPR027417">
    <property type="entry name" value="P-loop_NTPase"/>
</dbReference>
<organism evidence="7 8">
    <name type="scientific">Nonomuraea endophytica</name>
    <dbReference type="NCBI Taxonomy" id="714136"/>
    <lineage>
        <taxon>Bacteria</taxon>
        <taxon>Bacillati</taxon>
        <taxon>Actinomycetota</taxon>
        <taxon>Actinomycetes</taxon>
        <taxon>Streptosporangiales</taxon>
        <taxon>Streptosporangiaceae</taxon>
        <taxon>Nonomuraea</taxon>
    </lineage>
</organism>
<evidence type="ECO:0000256" key="4">
    <source>
        <dbReference type="ARBA" id="ARBA00023163"/>
    </source>
</evidence>
<dbReference type="InterPro" id="IPR036388">
    <property type="entry name" value="WH-like_DNA-bd_sf"/>
</dbReference>
<evidence type="ECO:0000313" key="8">
    <source>
        <dbReference type="Proteomes" id="UP000568380"/>
    </source>
</evidence>
<dbReference type="PANTHER" id="PTHR35807">
    <property type="entry name" value="TRANSCRIPTIONAL REGULATOR REDD-RELATED"/>
    <property type="match status" value="1"/>
</dbReference>
<keyword evidence="3 5" id="KW-0238">DNA-binding</keyword>
<dbReference type="Proteomes" id="UP000568380">
    <property type="component" value="Unassembled WGS sequence"/>
</dbReference>
<dbReference type="Gene3D" id="3.40.50.300">
    <property type="entry name" value="P-loop containing nucleotide triphosphate hydrolases"/>
    <property type="match status" value="1"/>
</dbReference>
<dbReference type="InterPro" id="IPR051677">
    <property type="entry name" value="AfsR-DnrI-RedD_regulator"/>
</dbReference>
<dbReference type="Pfam" id="PF03704">
    <property type="entry name" value="BTAD"/>
    <property type="match status" value="1"/>
</dbReference>
<dbReference type="SUPFAM" id="SSF48452">
    <property type="entry name" value="TPR-like"/>
    <property type="match status" value="2"/>
</dbReference>
<evidence type="ECO:0000256" key="5">
    <source>
        <dbReference type="PROSITE-ProRule" id="PRU01091"/>
    </source>
</evidence>
<dbReference type="GO" id="GO:0003677">
    <property type="term" value="F:DNA binding"/>
    <property type="evidence" value="ECO:0007669"/>
    <property type="project" value="UniProtKB-UniRule"/>
</dbReference>
<keyword evidence="8" id="KW-1185">Reference proteome</keyword>
<dbReference type="SUPFAM" id="SSF46894">
    <property type="entry name" value="C-terminal effector domain of the bipartite response regulators"/>
    <property type="match status" value="1"/>
</dbReference>
<accession>A0A7W8ABG3</accession>
<keyword evidence="2" id="KW-0805">Transcription regulation</keyword>
<dbReference type="Pfam" id="PF00486">
    <property type="entry name" value="Trans_reg_C"/>
    <property type="match status" value="1"/>
</dbReference>
<dbReference type="PROSITE" id="PS51755">
    <property type="entry name" value="OMPR_PHOB"/>
    <property type="match status" value="1"/>
</dbReference>
<dbReference type="Pfam" id="PF00931">
    <property type="entry name" value="NB-ARC"/>
    <property type="match status" value="1"/>
</dbReference>
<dbReference type="GO" id="GO:0006355">
    <property type="term" value="P:regulation of DNA-templated transcription"/>
    <property type="evidence" value="ECO:0007669"/>
    <property type="project" value="InterPro"/>
</dbReference>
<evidence type="ECO:0000256" key="2">
    <source>
        <dbReference type="ARBA" id="ARBA00023015"/>
    </source>
</evidence>
<evidence type="ECO:0000256" key="1">
    <source>
        <dbReference type="ARBA" id="ARBA00005820"/>
    </source>
</evidence>
<dbReference type="InterPro" id="IPR001867">
    <property type="entry name" value="OmpR/PhoB-type_DNA-bd"/>
</dbReference>
<evidence type="ECO:0000256" key="3">
    <source>
        <dbReference type="ARBA" id="ARBA00023125"/>
    </source>
</evidence>
<dbReference type="Gene3D" id="1.25.40.10">
    <property type="entry name" value="Tetratricopeptide repeat domain"/>
    <property type="match status" value="2"/>
</dbReference>
<sequence>MALSGEPGTRFGILGPLEVAVGDRPVHVGGPRPQAVLATLLLHSGQTVSTGRLVDLVWEDAPPSSVRGQVAAAISALRGALRKAGGDPALIETVAGGYRVPRTLALDALTVEQGLAAARQEAAGGRTGQAAATFRAMLKLWRGPVLGGITSSALLNAASRWEELRLTALEECVELELDLGHHRELTAELRTFVGEHPLRERARAQLMLSLSRSGRQADALAVYDEGRRLMVDELGLEPGPRLREVHNMILLEDPVTREPEREVADVRPAQLPPAAFAFTGRQAELEELDSLLETGDETGGETGDAVRVSVVSGVGGIGKTALAMAWAHRRAERFPDGQLFADLSGFTRGSPPAAPESVLDGFLRALGVPGRRIPQSLAERTALYRSMLVGRRLLVVLDNAHSADQVRPLLPGSGTCRVIVTSRKRLSGLVVQEGARPLALEVLQPADARLLLRRIAGRRRVEDDGDELSTLAELCDRLPLALRIAAAKLAVGSAWSLGELTGSLRAERHRLNELRQDEEQLRNTFELSYLDLPQPARRAFRRIGLLQGVRDLAPWTLAALLHTSLRGAEELCEELANAQMLQPARRDASGQRRYTMHDLVRLFAIERAEAEESQEQRAEALTRAIGGMLALAERARGHDHPRHDLMLLRGTAPRHPAEPPPQLDADPMTWLDAERHTLMAFVTQAARLGWAGLAWELAATPVYLYEMSCYFDDWRTVADAALSACRESGDRRGEAAMLLSLGEILHQRRQLPESQATLATAMRIFEEVGDEYGAALARRYRGVAFLYQGAEDAALKEFRAAFAVFERVGDSTAEAVTLGNIALLHTTAGCLELAEEPLVRALALPLGKRTQALLTKRLADTYHALGRNLEAVEAGRLALRLTREQRDQIGEVWVLLSLGEALSDLDGRLGRETLVSSLAGADRLGDLLLSGRAHLALARLGGEDADDHLDLAITAFRSLGAQHWLEKALHLK</sequence>
<gene>
    <name evidence="7" type="ORF">HNR40_007625</name>
</gene>
<dbReference type="Gene3D" id="1.10.10.10">
    <property type="entry name" value="Winged helix-like DNA-binding domain superfamily/Winged helix DNA-binding domain"/>
    <property type="match status" value="2"/>
</dbReference>
<dbReference type="InterPro" id="IPR011990">
    <property type="entry name" value="TPR-like_helical_dom_sf"/>
</dbReference>
<dbReference type="EMBL" id="JACHIN010000012">
    <property type="protein sequence ID" value="MBB5082130.1"/>
    <property type="molecule type" value="Genomic_DNA"/>
</dbReference>
<dbReference type="PANTHER" id="PTHR35807:SF1">
    <property type="entry name" value="TRANSCRIPTIONAL REGULATOR REDD"/>
    <property type="match status" value="1"/>
</dbReference>
<name>A0A7W8ABG3_9ACTN</name>
<protein>
    <submittedName>
        <fullName evidence="7">DNA-binding SARP family transcriptional activator/tetratricopeptide (TPR) repeat protein</fullName>
    </submittedName>
</protein>
<dbReference type="InterPro" id="IPR002182">
    <property type="entry name" value="NB-ARC"/>
</dbReference>